<name>A0A939FR30_9ACTN</name>
<dbReference type="PANTHER" id="PTHR43080">
    <property type="entry name" value="CBS DOMAIN-CONTAINING PROTEIN CBSX3, MITOCHONDRIAL"/>
    <property type="match status" value="1"/>
</dbReference>
<evidence type="ECO:0000259" key="3">
    <source>
        <dbReference type="PROSITE" id="PS51371"/>
    </source>
</evidence>
<evidence type="ECO:0000313" key="4">
    <source>
        <dbReference type="EMBL" id="MBO0655128.1"/>
    </source>
</evidence>
<keyword evidence="5" id="KW-1185">Reference proteome</keyword>
<evidence type="ECO:0000256" key="2">
    <source>
        <dbReference type="PROSITE-ProRule" id="PRU00703"/>
    </source>
</evidence>
<dbReference type="InterPro" id="IPR051257">
    <property type="entry name" value="Diverse_CBS-Domain"/>
</dbReference>
<dbReference type="PROSITE" id="PS51371">
    <property type="entry name" value="CBS"/>
    <property type="match status" value="2"/>
</dbReference>
<dbReference type="Pfam" id="PF00571">
    <property type="entry name" value="CBS"/>
    <property type="match status" value="2"/>
</dbReference>
<proteinExistence type="predicted"/>
<accession>A0A939FR30</accession>
<dbReference type="AlphaFoldDB" id="A0A939FR30"/>
<dbReference type="SUPFAM" id="SSF54631">
    <property type="entry name" value="CBS-domain pair"/>
    <property type="match status" value="1"/>
</dbReference>
<organism evidence="4 5">
    <name type="scientific">Streptomyces triculaminicus</name>
    <dbReference type="NCBI Taxonomy" id="2816232"/>
    <lineage>
        <taxon>Bacteria</taxon>
        <taxon>Bacillati</taxon>
        <taxon>Actinomycetota</taxon>
        <taxon>Actinomycetes</taxon>
        <taxon>Kitasatosporales</taxon>
        <taxon>Streptomycetaceae</taxon>
        <taxon>Streptomyces</taxon>
    </lineage>
</organism>
<dbReference type="InterPro" id="IPR000644">
    <property type="entry name" value="CBS_dom"/>
</dbReference>
<dbReference type="PANTHER" id="PTHR43080:SF2">
    <property type="entry name" value="CBS DOMAIN-CONTAINING PROTEIN"/>
    <property type="match status" value="1"/>
</dbReference>
<dbReference type="SMART" id="SM00116">
    <property type="entry name" value="CBS"/>
    <property type="match status" value="2"/>
</dbReference>
<dbReference type="RefSeq" id="WP_086568154.1">
    <property type="nucleotide sequence ID" value="NZ_JAFMOF010000003.1"/>
</dbReference>
<sequence>MTTAKEIMHPGAHWLTKSDNLERAAQMMRDLNIGALPVADENNNDRLCGIITDRDIVVKCVAEGRAPAECTAAELCEGTPRWVDANADIEEVLHEMEGHRIKRVPVVENKRVVGIISEADLAQHLTDDQIAEFAEMVYARR</sequence>
<dbReference type="Gene3D" id="3.10.580.10">
    <property type="entry name" value="CBS-domain"/>
    <property type="match status" value="1"/>
</dbReference>
<comment type="caution">
    <text evidence="4">The sequence shown here is derived from an EMBL/GenBank/DDBJ whole genome shotgun (WGS) entry which is preliminary data.</text>
</comment>
<dbReference type="Proteomes" id="UP000664781">
    <property type="component" value="Unassembled WGS sequence"/>
</dbReference>
<dbReference type="InterPro" id="IPR046342">
    <property type="entry name" value="CBS_dom_sf"/>
</dbReference>
<dbReference type="CDD" id="cd04622">
    <property type="entry name" value="CBS_pair_HRP1_like"/>
    <property type="match status" value="1"/>
</dbReference>
<feature type="domain" description="CBS" evidence="3">
    <location>
        <begin position="8"/>
        <end position="69"/>
    </location>
</feature>
<feature type="domain" description="CBS" evidence="3">
    <location>
        <begin position="75"/>
        <end position="132"/>
    </location>
</feature>
<gene>
    <name evidence="4" type="ORF">J1792_20800</name>
</gene>
<protein>
    <submittedName>
        <fullName evidence="4">CBS domain-containing protein</fullName>
    </submittedName>
</protein>
<evidence type="ECO:0000256" key="1">
    <source>
        <dbReference type="ARBA" id="ARBA00023122"/>
    </source>
</evidence>
<reference evidence="4" key="1">
    <citation type="submission" date="2021-03" db="EMBL/GenBank/DDBJ databases">
        <title>Streptomyces strains.</title>
        <authorList>
            <person name="Lund M.B."/>
            <person name="Toerring T."/>
        </authorList>
    </citation>
    <scope>NUCLEOTIDE SEQUENCE</scope>
    <source>
        <strain evidence="4">JCM 4242</strain>
    </source>
</reference>
<keyword evidence="1 2" id="KW-0129">CBS domain</keyword>
<evidence type="ECO:0000313" key="5">
    <source>
        <dbReference type="Proteomes" id="UP000664781"/>
    </source>
</evidence>
<dbReference type="EMBL" id="JAFMOF010000003">
    <property type="protein sequence ID" value="MBO0655128.1"/>
    <property type="molecule type" value="Genomic_DNA"/>
</dbReference>